<gene>
    <name evidence="4" type="ORF">FB556_1925</name>
</gene>
<protein>
    <submittedName>
        <fullName evidence="4">3-carboxy-cis,cis-muconate cycloisomerase</fullName>
    </submittedName>
</protein>
<dbReference type="RefSeq" id="WP_141867073.1">
    <property type="nucleotide sequence ID" value="NZ_BAABAN010000007.1"/>
</dbReference>
<comment type="caution">
    <text evidence="4">The sequence shown here is derived from an EMBL/GenBank/DDBJ whole genome shotgun (WGS) entry which is preliminary data.</text>
</comment>
<dbReference type="EMBL" id="VFOU01000003">
    <property type="protein sequence ID" value="TQL71443.1"/>
    <property type="molecule type" value="Genomic_DNA"/>
</dbReference>
<dbReference type="InterPro" id="IPR022761">
    <property type="entry name" value="Fumarate_lyase_N"/>
</dbReference>
<dbReference type="GO" id="GO:0016829">
    <property type="term" value="F:lyase activity"/>
    <property type="evidence" value="ECO:0007669"/>
    <property type="project" value="UniProtKB-KW"/>
</dbReference>
<keyword evidence="5" id="KW-1185">Reference proteome</keyword>
<evidence type="ECO:0000313" key="5">
    <source>
        <dbReference type="Proteomes" id="UP000319746"/>
    </source>
</evidence>
<reference evidence="4 5" key="1">
    <citation type="submission" date="2019-06" db="EMBL/GenBank/DDBJ databases">
        <title>Sequencing the genomes of 1000 actinobacteria strains.</title>
        <authorList>
            <person name="Klenk H.-P."/>
        </authorList>
    </citation>
    <scope>NUCLEOTIDE SEQUENCE [LARGE SCALE GENOMIC DNA]</scope>
    <source>
        <strain evidence="4 5">DSM 24083</strain>
    </source>
</reference>
<sequence length="468" mass="49635">MYDFGLLNPVWAGTRAAELTSDTAFAQAMLDVEVGWCAAQVEFGTAPESITGAVAAAADIDDYDLVAIANATPDGANALIPLLSAMRDKVAEADPDAAVYVHRGATSQDIIDTALMLLAARVGNHALQQLKTSVHQLINLAEQHATTVMIGRSLDQHAQPISFGYRVSQWVEALGSAGQHLETVLNNLPLQWGGAVGTSTWWVDYFRAEQPETDPMALVNHQRDLLAEQLGLVAASVWHANRIPVTTVAQSAFQVVAAAAKLANDVLTAVQAEQAELAEPTAPGRGGSSAMPHKNNPVLSIRLKTAAQVAAGDLNTLHTGIIANTAERADGGWHTEWAAFRDLLRTTGAVTEILAELTAGLEVFPDAMRGNLEIHGNYLMLGRITQWLGPVVEAHEDIPQGTGKQLVQETCQQAIANGDDLAETLAAKLPEGVVSVSAVNKVLDPSGYMGGAASIVAEVNSRYRKWST</sequence>
<dbReference type="InterPro" id="IPR020557">
    <property type="entry name" value="Fumarate_lyase_CS"/>
</dbReference>
<dbReference type="SUPFAM" id="SSF48557">
    <property type="entry name" value="L-aspartase-like"/>
    <property type="match status" value="1"/>
</dbReference>
<feature type="domain" description="Fumarate lyase N-terminal" evidence="3">
    <location>
        <begin position="77"/>
        <end position="301"/>
    </location>
</feature>
<dbReference type="InterPro" id="IPR024083">
    <property type="entry name" value="Fumarase/histidase_N"/>
</dbReference>
<keyword evidence="1" id="KW-0456">Lyase</keyword>
<keyword evidence="4" id="KW-0413">Isomerase</keyword>
<dbReference type="PANTHER" id="PTHR43172">
    <property type="entry name" value="ADENYLOSUCCINATE LYASE"/>
    <property type="match status" value="1"/>
</dbReference>
<dbReference type="Proteomes" id="UP000319746">
    <property type="component" value="Unassembled WGS sequence"/>
</dbReference>
<dbReference type="Gene3D" id="1.10.40.30">
    <property type="entry name" value="Fumarase/aspartase (C-terminal domain)"/>
    <property type="match status" value="1"/>
</dbReference>
<dbReference type="Gene3D" id="1.10.275.10">
    <property type="entry name" value="Fumarase/aspartase (N-terminal domain)"/>
    <property type="match status" value="1"/>
</dbReference>
<dbReference type="PROSITE" id="PS00163">
    <property type="entry name" value="FUMARATE_LYASES"/>
    <property type="match status" value="1"/>
</dbReference>
<dbReference type="InterPro" id="IPR008948">
    <property type="entry name" value="L-Aspartase-like"/>
</dbReference>
<dbReference type="PRINTS" id="PR00149">
    <property type="entry name" value="FUMRATELYASE"/>
</dbReference>
<proteinExistence type="inferred from homology"/>
<dbReference type="OrthoDB" id="9768878at2"/>
<dbReference type="GO" id="GO:0016853">
    <property type="term" value="F:isomerase activity"/>
    <property type="evidence" value="ECO:0007669"/>
    <property type="project" value="UniProtKB-KW"/>
</dbReference>
<organism evidence="4 5">
    <name type="scientific">Enteractinococcus coprophilus</name>
    <dbReference type="NCBI Taxonomy" id="1027633"/>
    <lineage>
        <taxon>Bacteria</taxon>
        <taxon>Bacillati</taxon>
        <taxon>Actinomycetota</taxon>
        <taxon>Actinomycetes</taxon>
        <taxon>Micrococcales</taxon>
        <taxon>Micrococcaceae</taxon>
    </lineage>
</organism>
<evidence type="ECO:0000259" key="3">
    <source>
        <dbReference type="Pfam" id="PF00206"/>
    </source>
</evidence>
<evidence type="ECO:0000256" key="2">
    <source>
        <dbReference type="ARBA" id="ARBA00034772"/>
    </source>
</evidence>
<dbReference type="Gene3D" id="1.20.200.10">
    <property type="entry name" value="Fumarase/aspartase (Central domain)"/>
    <property type="match status" value="1"/>
</dbReference>
<evidence type="ECO:0000256" key="1">
    <source>
        <dbReference type="ARBA" id="ARBA00023239"/>
    </source>
</evidence>
<dbReference type="InterPro" id="IPR000362">
    <property type="entry name" value="Fumarate_lyase_fam"/>
</dbReference>
<dbReference type="PANTHER" id="PTHR43172:SF2">
    <property type="entry name" value="ADENYLOSUCCINATE LYASE C-TERMINAL DOMAIN-CONTAINING PROTEIN"/>
    <property type="match status" value="1"/>
</dbReference>
<evidence type="ECO:0000313" key="4">
    <source>
        <dbReference type="EMBL" id="TQL71443.1"/>
    </source>
</evidence>
<name>A0A543AFT8_9MICC</name>
<dbReference type="Pfam" id="PF00206">
    <property type="entry name" value="Lyase_1"/>
    <property type="match status" value="1"/>
</dbReference>
<dbReference type="AlphaFoldDB" id="A0A543AFT8"/>
<comment type="similarity">
    <text evidence="2">Belongs to the class-II fumarase/aspartase family.</text>
</comment>
<accession>A0A543AFT8</accession>